<dbReference type="EMBL" id="DVHF01000072">
    <property type="protein sequence ID" value="HIR57231.1"/>
    <property type="molecule type" value="Genomic_DNA"/>
</dbReference>
<dbReference type="InterPro" id="IPR025682">
    <property type="entry name" value="CpXC_dom"/>
</dbReference>
<reference evidence="2" key="2">
    <citation type="journal article" date="2021" name="PeerJ">
        <title>Extensive microbial diversity within the chicken gut microbiome revealed by metagenomics and culture.</title>
        <authorList>
            <person name="Gilroy R."/>
            <person name="Ravi A."/>
            <person name="Getino M."/>
            <person name="Pursley I."/>
            <person name="Horton D.L."/>
            <person name="Alikhan N.F."/>
            <person name="Baker D."/>
            <person name="Gharbi K."/>
            <person name="Hall N."/>
            <person name="Watson M."/>
            <person name="Adriaenssens E.M."/>
            <person name="Foster-Nyarko E."/>
            <person name="Jarju S."/>
            <person name="Secka A."/>
            <person name="Antonio M."/>
            <person name="Oren A."/>
            <person name="Chaudhuri R.R."/>
            <person name="La Ragione R."/>
            <person name="Hildebrand F."/>
            <person name="Pallen M.J."/>
        </authorList>
    </citation>
    <scope>NUCLEOTIDE SEQUENCE</scope>
    <source>
        <strain evidence="2">ChiSjej1B19-7085</strain>
    </source>
</reference>
<organism evidence="2 3">
    <name type="scientific">Candidatus Gallacutalibacter pullicola</name>
    <dbReference type="NCBI Taxonomy" id="2840830"/>
    <lineage>
        <taxon>Bacteria</taxon>
        <taxon>Bacillati</taxon>
        <taxon>Bacillota</taxon>
        <taxon>Clostridia</taxon>
        <taxon>Eubacteriales</taxon>
        <taxon>Candidatus Gallacutalibacter</taxon>
    </lineage>
</organism>
<feature type="domain" description="CpXC" evidence="1">
    <location>
        <begin position="9"/>
        <end position="129"/>
    </location>
</feature>
<name>A0A9D1J139_9FIRM</name>
<gene>
    <name evidence="2" type="ORF">IAA54_06145</name>
</gene>
<proteinExistence type="predicted"/>
<dbReference type="Proteomes" id="UP000886785">
    <property type="component" value="Unassembled WGS sequence"/>
</dbReference>
<evidence type="ECO:0000313" key="2">
    <source>
        <dbReference type="EMBL" id="HIR57231.1"/>
    </source>
</evidence>
<sequence>MSTCISKEVSCPVCGAVNKKQMWAGIDAQANPELRLRILRETLFDWKCPACGYDAQLVYPCLYHDKQRRFFVCAAPAGCGGQKVIEDVAAKYPHTVSVKKRVVGSLCEMKEKILLFEAGLDDVPAEVVKFALAELVEKKRGRKVRSGFFCAAGKDEDYIGFTFFLEGSDQPITQGTRLSVYNEALKIVQSTGFREDGSFLRVDRALAERLLEEYQE</sequence>
<protein>
    <submittedName>
        <fullName evidence="2">CpXC domain-containing protein</fullName>
    </submittedName>
</protein>
<reference evidence="2" key="1">
    <citation type="submission" date="2020-10" db="EMBL/GenBank/DDBJ databases">
        <authorList>
            <person name="Gilroy R."/>
        </authorList>
    </citation>
    <scope>NUCLEOTIDE SEQUENCE</scope>
    <source>
        <strain evidence="2">ChiSjej1B19-7085</strain>
    </source>
</reference>
<comment type="caution">
    <text evidence="2">The sequence shown here is derived from an EMBL/GenBank/DDBJ whole genome shotgun (WGS) entry which is preliminary data.</text>
</comment>
<accession>A0A9D1J139</accession>
<dbReference type="AlphaFoldDB" id="A0A9D1J139"/>
<evidence type="ECO:0000259" key="1">
    <source>
        <dbReference type="Pfam" id="PF14353"/>
    </source>
</evidence>
<evidence type="ECO:0000313" key="3">
    <source>
        <dbReference type="Proteomes" id="UP000886785"/>
    </source>
</evidence>
<dbReference type="Pfam" id="PF14353">
    <property type="entry name" value="CpXC"/>
    <property type="match status" value="1"/>
</dbReference>